<feature type="active site" description="Nucleophile" evidence="11">
    <location>
        <position position="151"/>
    </location>
</feature>
<evidence type="ECO:0000256" key="3">
    <source>
        <dbReference type="ARBA" id="ARBA00022619"/>
    </source>
</evidence>
<evidence type="ECO:0000256" key="4">
    <source>
        <dbReference type="ARBA" id="ARBA00022723"/>
    </source>
</evidence>
<accession>A0A832MKT3</accession>
<evidence type="ECO:0000256" key="11">
    <source>
        <dbReference type="HAMAP-Rule" id="MF_00179"/>
    </source>
</evidence>
<feature type="binding site" evidence="11">
    <location>
        <position position="137"/>
    </location>
    <ligand>
        <name>GTP</name>
        <dbReference type="ChEBI" id="CHEBI:37565"/>
    </ligand>
</feature>
<dbReference type="GO" id="GO:0009231">
    <property type="term" value="P:riboflavin biosynthetic process"/>
    <property type="evidence" value="ECO:0007669"/>
    <property type="project" value="UniProtKB-UniRule"/>
</dbReference>
<dbReference type="PANTHER" id="PTHR21327">
    <property type="entry name" value="GTP CYCLOHYDROLASE II-RELATED"/>
    <property type="match status" value="1"/>
</dbReference>
<keyword evidence="4 11" id="KW-0479">Metal-binding</keyword>
<dbReference type="Pfam" id="PF00925">
    <property type="entry name" value="GTP_cyclohydro2"/>
    <property type="match status" value="1"/>
</dbReference>
<reference evidence="13" key="1">
    <citation type="journal article" date="2020" name="mSystems">
        <title>Genome- and Community-Level Interaction Insights into Carbon Utilization and Element Cycling Functions of Hydrothermarchaeota in Hydrothermal Sediment.</title>
        <authorList>
            <person name="Zhou Z."/>
            <person name="Liu Y."/>
            <person name="Xu W."/>
            <person name="Pan J."/>
            <person name="Luo Z.H."/>
            <person name="Li M."/>
        </authorList>
    </citation>
    <scope>NUCLEOTIDE SEQUENCE [LARGE SCALE GENOMIC DNA]</scope>
    <source>
        <strain evidence="13">SpSt-381</strain>
    </source>
</reference>
<feature type="binding site" evidence="11">
    <location>
        <position position="177"/>
    </location>
    <ligand>
        <name>GTP</name>
        <dbReference type="ChEBI" id="CHEBI:37565"/>
    </ligand>
</feature>
<comment type="pathway">
    <text evidence="1 11">Cofactor biosynthesis; riboflavin biosynthesis; 5-amino-6-(D-ribitylamino)uracil from GTP: step 1/4.</text>
</comment>
<dbReference type="InterPro" id="IPR000926">
    <property type="entry name" value="RibA"/>
</dbReference>
<comment type="catalytic activity">
    <reaction evidence="10 11">
        <text>GTP + 4 H2O = 2,5-diamino-6-hydroxy-4-(5-phosphoribosylamino)-pyrimidine + formate + 2 phosphate + 3 H(+)</text>
        <dbReference type="Rhea" id="RHEA:23704"/>
        <dbReference type="ChEBI" id="CHEBI:15377"/>
        <dbReference type="ChEBI" id="CHEBI:15378"/>
        <dbReference type="ChEBI" id="CHEBI:15740"/>
        <dbReference type="ChEBI" id="CHEBI:37565"/>
        <dbReference type="ChEBI" id="CHEBI:43474"/>
        <dbReference type="ChEBI" id="CHEBI:58614"/>
        <dbReference type="EC" id="3.5.4.25"/>
    </reaction>
</comment>
<feature type="binding site" evidence="11">
    <location>
        <begin position="72"/>
        <end position="76"/>
    </location>
    <ligand>
        <name>GTP</name>
        <dbReference type="ChEBI" id="CHEBI:37565"/>
    </ligand>
</feature>
<organism evidence="13">
    <name type="scientific">Eiseniibacteriota bacterium</name>
    <dbReference type="NCBI Taxonomy" id="2212470"/>
    <lineage>
        <taxon>Bacteria</taxon>
        <taxon>Candidatus Eiseniibacteriota</taxon>
    </lineage>
</organism>
<dbReference type="GO" id="GO:0005525">
    <property type="term" value="F:GTP binding"/>
    <property type="evidence" value="ECO:0007669"/>
    <property type="project" value="UniProtKB-KW"/>
</dbReference>
<evidence type="ECO:0000256" key="1">
    <source>
        <dbReference type="ARBA" id="ARBA00004853"/>
    </source>
</evidence>
<dbReference type="Gene3D" id="3.40.50.10990">
    <property type="entry name" value="GTP cyclohydrolase II"/>
    <property type="match status" value="1"/>
</dbReference>
<keyword evidence="8 11" id="KW-0342">GTP-binding</keyword>
<dbReference type="InterPro" id="IPR036144">
    <property type="entry name" value="RibA-like_sf"/>
</dbReference>
<dbReference type="CDD" id="cd00641">
    <property type="entry name" value="GTP_cyclohydro2"/>
    <property type="match status" value="1"/>
</dbReference>
<feature type="binding site" evidence="11">
    <location>
        <position position="90"/>
    </location>
    <ligand>
        <name>Zn(2+)</name>
        <dbReference type="ChEBI" id="CHEBI:29105"/>
        <note>catalytic</note>
    </ligand>
</feature>
<evidence type="ECO:0000256" key="8">
    <source>
        <dbReference type="ARBA" id="ARBA00023134"/>
    </source>
</evidence>
<comment type="function">
    <text evidence="9 11">Catalyzes the conversion of GTP to 2,5-diamino-6-ribosylamino-4(3H)-pyrimidinone 5'-phosphate (DARP), formate and pyrophosphate.</text>
</comment>
<comment type="caution">
    <text evidence="13">The sequence shown here is derived from an EMBL/GenBank/DDBJ whole genome shotgun (WGS) entry which is preliminary data.</text>
</comment>
<name>A0A832MKT3_UNCEI</name>
<sequence length="239" mass="25984">MSQKQKPRARTVLAAAPDTVHSAPSVRLVSVADLPSRFGNFRAVAFTADENGKEHIAIVHGDVRGRSNVPVRVHSECLTGDVLGSLRCDCRDQLLSALEQIGRLPFGVVLYLRQEGRGIGLTNKIRAYALQDRGYDTIEANRMLGFGDDERDYRVAAEMLEALGVKSVKLLTNNPSKLQGLRAHGIEVTGRIPLIMTPNRHNIHYLATKQERSGHWLNLGGAANGDLAGGEARASEAAM</sequence>
<dbReference type="InterPro" id="IPR032677">
    <property type="entry name" value="GTP_cyclohydro_II"/>
</dbReference>
<dbReference type="GO" id="GO:0008270">
    <property type="term" value="F:zinc ion binding"/>
    <property type="evidence" value="ECO:0007669"/>
    <property type="project" value="UniProtKB-UniRule"/>
</dbReference>
<dbReference type="GO" id="GO:0003935">
    <property type="term" value="F:GTP cyclohydrolase II activity"/>
    <property type="evidence" value="ECO:0007669"/>
    <property type="project" value="UniProtKB-UniRule"/>
</dbReference>
<feature type="binding site" evidence="11">
    <location>
        <position position="93"/>
    </location>
    <ligand>
        <name>GTP</name>
        <dbReference type="ChEBI" id="CHEBI:37565"/>
    </ligand>
</feature>
<dbReference type="NCBIfam" id="NF001591">
    <property type="entry name" value="PRK00393.1"/>
    <property type="match status" value="1"/>
</dbReference>
<dbReference type="UniPathway" id="UPA00275">
    <property type="reaction ID" value="UER00400"/>
</dbReference>
<feature type="binding site" evidence="11">
    <location>
        <begin position="115"/>
        <end position="117"/>
    </location>
    <ligand>
        <name>GTP</name>
        <dbReference type="ChEBI" id="CHEBI:37565"/>
    </ligand>
</feature>
<protein>
    <recommendedName>
        <fullName evidence="11">GTP cyclohydrolase-2</fullName>
        <ecNumber evidence="11">3.5.4.25</ecNumber>
    </recommendedName>
    <alternativeName>
        <fullName evidence="11">GTP cyclohydrolase II</fullName>
    </alternativeName>
</protein>
<evidence type="ECO:0000256" key="9">
    <source>
        <dbReference type="ARBA" id="ARBA00043932"/>
    </source>
</evidence>
<feature type="active site" description="Proton acceptor" evidence="11">
    <location>
        <position position="149"/>
    </location>
</feature>
<evidence type="ECO:0000256" key="7">
    <source>
        <dbReference type="ARBA" id="ARBA00022833"/>
    </source>
</evidence>
<proteinExistence type="inferred from homology"/>
<evidence type="ECO:0000256" key="5">
    <source>
        <dbReference type="ARBA" id="ARBA00022741"/>
    </source>
</evidence>
<dbReference type="GO" id="GO:0005829">
    <property type="term" value="C:cytosol"/>
    <property type="evidence" value="ECO:0007669"/>
    <property type="project" value="TreeGrafter"/>
</dbReference>
<dbReference type="PANTHER" id="PTHR21327:SF18">
    <property type="entry name" value="3,4-DIHYDROXY-2-BUTANONE 4-PHOSPHATE SYNTHASE"/>
    <property type="match status" value="1"/>
</dbReference>
<evidence type="ECO:0000259" key="12">
    <source>
        <dbReference type="Pfam" id="PF00925"/>
    </source>
</evidence>
<dbReference type="HAMAP" id="MF_00179">
    <property type="entry name" value="RibA"/>
    <property type="match status" value="1"/>
</dbReference>
<feature type="binding site" evidence="11">
    <location>
        <position position="88"/>
    </location>
    <ligand>
        <name>Zn(2+)</name>
        <dbReference type="ChEBI" id="CHEBI:29105"/>
        <note>catalytic</note>
    </ligand>
</feature>
<gene>
    <name evidence="11 13" type="primary">ribA</name>
    <name evidence="13" type="ORF">ENR23_11860</name>
</gene>
<dbReference type="AlphaFoldDB" id="A0A832MKT3"/>
<keyword evidence="7 11" id="KW-0862">Zinc</keyword>
<comment type="cofactor">
    <cofactor evidence="11">
        <name>Zn(2+)</name>
        <dbReference type="ChEBI" id="CHEBI:29105"/>
    </cofactor>
    <text evidence="11">Binds 1 zinc ion per subunit.</text>
</comment>
<evidence type="ECO:0000256" key="2">
    <source>
        <dbReference type="ARBA" id="ARBA00005520"/>
    </source>
</evidence>
<keyword evidence="3 11" id="KW-0686">Riboflavin biosynthesis</keyword>
<evidence type="ECO:0000313" key="13">
    <source>
        <dbReference type="EMBL" id="HGZ44092.1"/>
    </source>
</evidence>
<dbReference type="NCBIfam" id="TIGR00505">
    <property type="entry name" value="ribA"/>
    <property type="match status" value="1"/>
</dbReference>
<evidence type="ECO:0000256" key="10">
    <source>
        <dbReference type="ARBA" id="ARBA00049295"/>
    </source>
</evidence>
<dbReference type="EC" id="3.5.4.25" evidence="11"/>
<feature type="binding site" evidence="11">
    <location>
        <position position="77"/>
    </location>
    <ligand>
        <name>Zn(2+)</name>
        <dbReference type="ChEBI" id="CHEBI:29105"/>
        <note>catalytic</note>
    </ligand>
</feature>
<keyword evidence="5 11" id="KW-0547">Nucleotide-binding</keyword>
<comment type="similarity">
    <text evidence="2">In the N-terminal section; belongs to the DHBP synthase family.</text>
</comment>
<dbReference type="FunFam" id="3.40.50.10990:FF:000001">
    <property type="entry name" value="Riboflavin biosynthesis protein RibBA"/>
    <property type="match status" value="1"/>
</dbReference>
<dbReference type="EMBL" id="DSQF01000023">
    <property type="protein sequence ID" value="HGZ44092.1"/>
    <property type="molecule type" value="Genomic_DNA"/>
</dbReference>
<feature type="binding site" evidence="11">
    <location>
        <position position="172"/>
    </location>
    <ligand>
        <name>GTP</name>
        <dbReference type="ChEBI" id="CHEBI:37565"/>
    </ligand>
</feature>
<evidence type="ECO:0000256" key="6">
    <source>
        <dbReference type="ARBA" id="ARBA00022801"/>
    </source>
</evidence>
<keyword evidence="6 11" id="KW-0378">Hydrolase</keyword>
<dbReference type="SUPFAM" id="SSF142695">
    <property type="entry name" value="RibA-like"/>
    <property type="match status" value="1"/>
</dbReference>
<feature type="domain" description="GTP cyclohydrolase II" evidence="12">
    <location>
        <begin position="31"/>
        <end position="193"/>
    </location>
</feature>
<comment type="similarity">
    <text evidence="11">Belongs to the GTP cyclohydrolase II family.</text>
</comment>